<feature type="region of interest" description="Disordered" evidence="1">
    <location>
        <begin position="1"/>
        <end position="23"/>
    </location>
</feature>
<organism evidence="2 3">
    <name type="scientific">Aquilegia coerulea</name>
    <name type="common">Rocky mountain columbine</name>
    <dbReference type="NCBI Taxonomy" id="218851"/>
    <lineage>
        <taxon>Eukaryota</taxon>
        <taxon>Viridiplantae</taxon>
        <taxon>Streptophyta</taxon>
        <taxon>Embryophyta</taxon>
        <taxon>Tracheophyta</taxon>
        <taxon>Spermatophyta</taxon>
        <taxon>Magnoliopsida</taxon>
        <taxon>Ranunculales</taxon>
        <taxon>Ranunculaceae</taxon>
        <taxon>Thalictroideae</taxon>
        <taxon>Aquilegia</taxon>
    </lineage>
</organism>
<evidence type="ECO:0000313" key="3">
    <source>
        <dbReference type="Proteomes" id="UP000230069"/>
    </source>
</evidence>
<dbReference type="Pfam" id="PF03087">
    <property type="entry name" value="BPS1"/>
    <property type="match status" value="1"/>
</dbReference>
<name>A0A2G5DTX2_AQUCA</name>
<dbReference type="EMBL" id="KZ305032">
    <property type="protein sequence ID" value="PIA46961.1"/>
    <property type="molecule type" value="Genomic_DNA"/>
</dbReference>
<accession>A0A2G5DTX2</accession>
<dbReference type="PANTHER" id="PTHR33070">
    <property type="entry name" value="OS06G0725500 PROTEIN"/>
    <property type="match status" value="1"/>
</dbReference>
<evidence type="ECO:0000313" key="2">
    <source>
        <dbReference type="EMBL" id="PIA46961.1"/>
    </source>
</evidence>
<dbReference type="GO" id="GO:0048364">
    <property type="term" value="P:root development"/>
    <property type="evidence" value="ECO:0007669"/>
    <property type="project" value="InterPro"/>
</dbReference>
<dbReference type="Proteomes" id="UP000230069">
    <property type="component" value="Unassembled WGS sequence"/>
</dbReference>
<dbReference type="InterPro" id="IPR004320">
    <property type="entry name" value="BPS1_pln"/>
</dbReference>
<proteinExistence type="predicted"/>
<sequence length="284" mass="31989">MARSSTVPENSHHVRSISLPSRSHPNVGTIEEELIKLGNWSATTSSSSLKAEMICNGLFSLAELYNCVDDLLCLPLTQQELVHQEHEKVVNDFLDESVRLMDICSSTSDILSSMKEHVQNLQSTLRRRHGDLPLQKEVQAYLSFRKKMKKNASKIITSLTRKNINSAPSPLMLREVQNITTSIFQSLIVFVSAPKTKHTRWSLVTKMMQKGQVACEGQGINEMQTVDAELNAFCHNKYDVGTAQQAQKALKTLEVSIEELENGLECMFRHLIQTRVSILNILTH</sequence>
<dbReference type="GO" id="GO:0048367">
    <property type="term" value="P:shoot system development"/>
    <property type="evidence" value="ECO:0007669"/>
    <property type="project" value="InterPro"/>
</dbReference>
<dbReference type="InParanoid" id="A0A2G5DTX2"/>
<evidence type="ECO:0000256" key="1">
    <source>
        <dbReference type="SAM" id="MobiDB-lite"/>
    </source>
</evidence>
<dbReference type="AlphaFoldDB" id="A0A2G5DTX2"/>
<dbReference type="OrthoDB" id="1701699at2759"/>
<dbReference type="STRING" id="218851.A0A2G5DTX2"/>
<protein>
    <submittedName>
        <fullName evidence="2">Uncharacterized protein</fullName>
    </submittedName>
</protein>
<keyword evidence="3" id="KW-1185">Reference proteome</keyword>
<reference evidence="2 3" key="1">
    <citation type="submission" date="2017-09" db="EMBL/GenBank/DDBJ databases">
        <title>WGS assembly of Aquilegia coerulea Goldsmith.</title>
        <authorList>
            <person name="Hodges S."/>
            <person name="Kramer E."/>
            <person name="Nordborg M."/>
            <person name="Tomkins J."/>
            <person name="Borevitz J."/>
            <person name="Derieg N."/>
            <person name="Yan J."/>
            <person name="Mihaltcheva S."/>
            <person name="Hayes R.D."/>
            <person name="Rokhsar D."/>
        </authorList>
    </citation>
    <scope>NUCLEOTIDE SEQUENCE [LARGE SCALE GENOMIC DNA]</scope>
    <source>
        <strain evidence="3">cv. Goldsmith</strain>
    </source>
</reference>
<dbReference type="PANTHER" id="PTHR33070:SF120">
    <property type="entry name" value="EXPRESSED PROTEIN"/>
    <property type="match status" value="1"/>
</dbReference>
<gene>
    <name evidence="2" type="ORF">AQUCO_01500474v1</name>
</gene>